<name>A0A934S114_9BACT</name>
<keyword evidence="1" id="KW-0732">Signal</keyword>
<protein>
    <submittedName>
        <fullName evidence="2">Uncharacterized protein</fullName>
    </submittedName>
</protein>
<reference evidence="2" key="1">
    <citation type="submission" date="2021-01" db="EMBL/GenBank/DDBJ databases">
        <title>Modified the classification status of verrucomicrobia.</title>
        <authorList>
            <person name="Feng X."/>
        </authorList>
    </citation>
    <scope>NUCLEOTIDE SEQUENCE</scope>
    <source>
        <strain evidence="2">KCTC 22041</strain>
    </source>
</reference>
<sequence>MKSLIVIAISLFVCVALQAHPAPHSELLLRPSDAAISASLILPLSELELALKKPLPAKEKAFPLLRKYLAERIHPESPDGKKWTVEIGDLELKPDTRPIESDSDPSNPHEHVLSHPRMVIAAALKFIPPPGELISKFNLEYTVIHHEVMSHRTYVLLAAPEGKEGSKVVELIRSFNTTVSIDLTDSP</sequence>
<comment type="caution">
    <text evidence="2">The sequence shown here is derived from an EMBL/GenBank/DDBJ whole genome shotgun (WGS) entry which is preliminary data.</text>
</comment>
<dbReference type="RefSeq" id="WP_200267330.1">
    <property type="nucleotide sequence ID" value="NZ_JAENIJ010000003.1"/>
</dbReference>
<dbReference type="AlphaFoldDB" id="A0A934S114"/>
<accession>A0A934S114</accession>
<feature type="signal peptide" evidence="1">
    <location>
        <begin position="1"/>
        <end position="21"/>
    </location>
</feature>
<proteinExistence type="predicted"/>
<organism evidence="2 3">
    <name type="scientific">Luteolibacter pohnpeiensis</name>
    <dbReference type="NCBI Taxonomy" id="454153"/>
    <lineage>
        <taxon>Bacteria</taxon>
        <taxon>Pseudomonadati</taxon>
        <taxon>Verrucomicrobiota</taxon>
        <taxon>Verrucomicrobiia</taxon>
        <taxon>Verrucomicrobiales</taxon>
        <taxon>Verrucomicrobiaceae</taxon>
        <taxon>Luteolibacter</taxon>
    </lineage>
</organism>
<gene>
    <name evidence="2" type="ORF">JIN85_02545</name>
</gene>
<evidence type="ECO:0000313" key="2">
    <source>
        <dbReference type="EMBL" id="MBK1881275.1"/>
    </source>
</evidence>
<evidence type="ECO:0000256" key="1">
    <source>
        <dbReference type="SAM" id="SignalP"/>
    </source>
</evidence>
<dbReference type="EMBL" id="JAENIJ010000003">
    <property type="protein sequence ID" value="MBK1881275.1"/>
    <property type="molecule type" value="Genomic_DNA"/>
</dbReference>
<dbReference type="Proteomes" id="UP000603141">
    <property type="component" value="Unassembled WGS sequence"/>
</dbReference>
<evidence type="ECO:0000313" key="3">
    <source>
        <dbReference type="Proteomes" id="UP000603141"/>
    </source>
</evidence>
<keyword evidence="3" id="KW-1185">Reference proteome</keyword>
<feature type="chain" id="PRO_5038140652" evidence="1">
    <location>
        <begin position="22"/>
        <end position="187"/>
    </location>
</feature>